<gene>
    <name evidence="4" type="primary">LOC115223686</name>
</gene>
<feature type="coiled-coil region" evidence="2">
    <location>
        <begin position="605"/>
        <end position="672"/>
    </location>
</feature>
<reference evidence="4" key="1">
    <citation type="submission" date="2025-08" db="UniProtKB">
        <authorList>
            <consortium name="RefSeq"/>
        </authorList>
    </citation>
    <scope>IDENTIFICATION</scope>
</reference>
<dbReference type="InterPro" id="IPR052993">
    <property type="entry name" value="CFA-57"/>
</dbReference>
<proteinExistence type="predicted"/>
<keyword evidence="1" id="KW-0853">WD repeat</keyword>
<dbReference type="Gene3D" id="2.130.10.10">
    <property type="entry name" value="YVTN repeat-like/Quinoprotein amine dehydrogenase"/>
    <property type="match status" value="2"/>
</dbReference>
<name>A0A7E6FLG3_9MOLL</name>
<dbReference type="Pfam" id="PF00400">
    <property type="entry name" value="WD40"/>
    <property type="match status" value="3"/>
</dbReference>
<evidence type="ECO:0000256" key="1">
    <source>
        <dbReference type="PROSITE-ProRule" id="PRU00221"/>
    </source>
</evidence>
<protein>
    <submittedName>
        <fullName evidence="4">Cilia- and flagella-associated protein 57-like</fullName>
    </submittedName>
</protein>
<dbReference type="PROSITE" id="PS50082">
    <property type="entry name" value="WD_REPEATS_2"/>
    <property type="match status" value="2"/>
</dbReference>
<accession>A0A7E6FLG3</accession>
<dbReference type="SUPFAM" id="SSF50978">
    <property type="entry name" value="WD40 repeat-like"/>
    <property type="match status" value="2"/>
</dbReference>
<feature type="coiled-coil region" evidence="2">
    <location>
        <begin position="713"/>
        <end position="766"/>
    </location>
</feature>
<evidence type="ECO:0000256" key="2">
    <source>
        <dbReference type="SAM" id="Coils"/>
    </source>
</evidence>
<dbReference type="Proteomes" id="UP000515154">
    <property type="component" value="Linkage group LG23"/>
</dbReference>
<organism evidence="3 4">
    <name type="scientific">Octopus sinensis</name>
    <name type="common">East Asian common octopus</name>
    <dbReference type="NCBI Taxonomy" id="2607531"/>
    <lineage>
        <taxon>Eukaryota</taxon>
        <taxon>Metazoa</taxon>
        <taxon>Spiralia</taxon>
        <taxon>Lophotrochozoa</taxon>
        <taxon>Mollusca</taxon>
        <taxon>Cephalopoda</taxon>
        <taxon>Coleoidea</taxon>
        <taxon>Octopodiformes</taxon>
        <taxon>Octopoda</taxon>
        <taxon>Incirrata</taxon>
        <taxon>Octopodidae</taxon>
        <taxon>Octopus</taxon>
    </lineage>
</organism>
<dbReference type="InterPro" id="IPR036322">
    <property type="entry name" value="WD40_repeat_dom_sf"/>
</dbReference>
<dbReference type="SMART" id="SM00320">
    <property type="entry name" value="WD40"/>
    <property type="match status" value="8"/>
</dbReference>
<evidence type="ECO:0000313" key="4">
    <source>
        <dbReference type="RefSeq" id="XP_036368519.1"/>
    </source>
</evidence>
<keyword evidence="3" id="KW-1185">Reference proteome</keyword>
<dbReference type="PROSITE" id="PS50294">
    <property type="entry name" value="WD_REPEATS_REGION"/>
    <property type="match status" value="1"/>
</dbReference>
<dbReference type="RefSeq" id="XP_036368519.1">
    <property type="nucleotide sequence ID" value="XM_036512626.1"/>
</dbReference>
<dbReference type="AlphaFoldDB" id="A0A7E6FLG3"/>
<sequence length="1086" mass="126789">MRMLKVSEKGFEITAMALSPNRNFLAFAYKCEKPFVNIFDIFRLQKQKTLFCQELNTCSIVSLCFSSDSRYVVAICDDPSATLLYWSWEKMQEPISVKVTASREPKTLHHVSFDPLDHLNVYVFGNRLLKLFRFVGNRHKQFTFPKIVPQDFKCYSWKADRLLVGTDSGRVLCIEGRYLKLDFNVFRYLNPPNNAARMLGVTAIVSYSKGFITACGTQSVQFFESNIHDDNYKFVRNVLLPSDTLENNKLCDQIIKWMVMNPTDDVLVISTNMKQLYSTPVHPTKHKVTVFEVLVQPFHYKSITGCCVCLWKPLIATSSLDGSIKVWSRETFTLEFSKNFSKEVYSISMHPTGLFLLAGFSHKLRFMYILRDSFKPFRDIDIHMCTHCNFSRGGHMFAAVNNNFIQVYSSITFEMVANLKGHTGKVQATAWCIGDNNLISCGLDGAVYEWEIKSEKLIRKCVLKSCACNDVAINTEYKKLYVASSDHSLREITKSHIMQTFPSSKFLFTSVAMSWSNTMLFVGTNNGYIRSLEYPPTQIGKWSNYPCHSLGITHMIFTTDDRYLISTSRDASIAIWKVNDDEDGSLKIDQGTVYPKLILIPKSDVEKKNCLISKLEIRIEELEKEIEHRRRLKILNYNNRINAMYEYNNRKIENLKIKNEILENNKSKQEAEYTEQISHIKEKQSQNLQLIESVTDKKLLKEDENVKTIPNMLIAVEEKNKREIKELEEKQEILLDQLIEEYEGKLVDLEKKREQCTENILLQQKEFEEMQNLIEIDAEMEFVSRKTDFERLLFQERHFASKLKDENSVLKKEVLDFSTKLKIHDEDRDNYKLRIEVLNTVVDKKQNWIDYLQEVLQLRDRKPQGEEKHFYDMVLENARIVKLKTDLELKHIIELRQHLQEREAEINAMRATFEIMQCQLEKITHQLHIVDFSARETKQKLVATSRKLDRIRKTLSQKSAVLHTFYSDLIGCISFIDDHQKLKGSIIALCEKYNQKNIKKIIASYKNRIANIHKKWDRQRYNFEYMVHKLKIETKATVKKCTLQNCLLTAKINNNRGKLLLEREKEPFFAVLKSLSVELSANSQKQ</sequence>
<feature type="repeat" description="WD" evidence="1">
    <location>
        <begin position="545"/>
        <end position="586"/>
    </location>
</feature>
<keyword evidence="2" id="KW-0175">Coiled coil</keyword>
<feature type="repeat" description="WD" evidence="1">
    <location>
        <begin position="419"/>
        <end position="460"/>
    </location>
</feature>
<dbReference type="InterPro" id="IPR015943">
    <property type="entry name" value="WD40/YVTN_repeat-like_dom_sf"/>
</dbReference>
<dbReference type="PANTHER" id="PTHR32215:SF0">
    <property type="entry name" value="CILIA- AND FLAGELLA-ASSOCIATED PROTEIN 57"/>
    <property type="match status" value="1"/>
</dbReference>
<dbReference type="InterPro" id="IPR001680">
    <property type="entry name" value="WD40_rpt"/>
</dbReference>
<dbReference type="PANTHER" id="PTHR32215">
    <property type="entry name" value="CILIA- AND FLAGELLA-ASSOCIATED PROTEIN 57"/>
    <property type="match status" value="1"/>
</dbReference>
<dbReference type="KEGG" id="osn:115223686"/>
<evidence type="ECO:0000313" key="3">
    <source>
        <dbReference type="Proteomes" id="UP000515154"/>
    </source>
</evidence>